<dbReference type="GO" id="GO:0003700">
    <property type="term" value="F:DNA-binding transcription factor activity"/>
    <property type="evidence" value="ECO:0007669"/>
    <property type="project" value="TreeGrafter"/>
</dbReference>
<evidence type="ECO:0000259" key="3">
    <source>
        <dbReference type="PROSITE" id="PS50977"/>
    </source>
</evidence>
<proteinExistence type="predicted"/>
<evidence type="ECO:0000313" key="5">
    <source>
        <dbReference type="Proteomes" id="UP000824007"/>
    </source>
</evidence>
<organism evidence="4 5">
    <name type="scientific">Candidatus Eisenbergiella pullistercoris</name>
    <dbReference type="NCBI Taxonomy" id="2838555"/>
    <lineage>
        <taxon>Bacteria</taxon>
        <taxon>Bacillati</taxon>
        <taxon>Bacillota</taxon>
        <taxon>Clostridia</taxon>
        <taxon>Lachnospirales</taxon>
        <taxon>Lachnospiraceae</taxon>
        <taxon>Eisenbergiella</taxon>
    </lineage>
</organism>
<dbReference type="SUPFAM" id="SSF46689">
    <property type="entry name" value="Homeodomain-like"/>
    <property type="match status" value="1"/>
</dbReference>
<dbReference type="PANTHER" id="PTHR30055:SF226">
    <property type="entry name" value="HTH-TYPE TRANSCRIPTIONAL REGULATOR PKSA"/>
    <property type="match status" value="1"/>
</dbReference>
<accession>A0A9D1YT00</accession>
<dbReference type="InterPro" id="IPR009057">
    <property type="entry name" value="Homeodomain-like_sf"/>
</dbReference>
<keyword evidence="1 2" id="KW-0238">DNA-binding</keyword>
<dbReference type="InterPro" id="IPR050109">
    <property type="entry name" value="HTH-type_TetR-like_transc_reg"/>
</dbReference>
<protein>
    <submittedName>
        <fullName evidence="4">TetR/AcrR family transcriptional regulator</fullName>
    </submittedName>
</protein>
<dbReference type="AlphaFoldDB" id="A0A9D1YT00"/>
<dbReference type="GO" id="GO:0000976">
    <property type="term" value="F:transcription cis-regulatory region binding"/>
    <property type="evidence" value="ECO:0007669"/>
    <property type="project" value="TreeGrafter"/>
</dbReference>
<evidence type="ECO:0000313" key="4">
    <source>
        <dbReference type="EMBL" id="HIY60617.1"/>
    </source>
</evidence>
<name>A0A9D1YT00_9FIRM</name>
<reference evidence="4" key="1">
    <citation type="journal article" date="2021" name="PeerJ">
        <title>Extensive microbial diversity within the chicken gut microbiome revealed by metagenomics and culture.</title>
        <authorList>
            <person name="Gilroy R."/>
            <person name="Ravi A."/>
            <person name="Getino M."/>
            <person name="Pursley I."/>
            <person name="Horton D.L."/>
            <person name="Alikhan N.F."/>
            <person name="Baker D."/>
            <person name="Gharbi K."/>
            <person name="Hall N."/>
            <person name="Watson M."/>
            <person name="Adriaenssens E.M."/>
            <person name="Foster-Nyarko E."/>
            <person name="Jarju S."/>
            <person name="Secka A."/>
            <person name="Antonio M."/>
            <person name="Oren A."/>
            <person name="Chaudhuri R.R."/>
            <person name="La Ragione R."/>
            <person name="Hildebrand F."/>
            <person name="Pallen M.J."/>
        </authorList>
    </citation>
    <scope>NUCLEOTIDE SEQUENCE</scope>
    <source>
        <strain evidence="4">ChiSxjej3B15-24422</strain>
    </source>
</reference>
<comment type="caution">
    <text evidence="4">The sequence shown here is derived from an EMBL/GenBank/DDBJ whole genome shotgun (WGS) entry which is preliminary data.</text>
</comment>
<dbReference type="InterPro" id="IPR001647">
    <property type="entry name" value="HTH_TetR"/>
</dbReference>
<sequence length="201" mass="23237">MNQKFFDIPKEKQDRIINAALRVFSQNGYRHAGTDEVVKRASISKGLLFHYFESKLGLYVFLYDYAVRFMLLELSGGAEKPEGGLFFRIRLIEEAALRACRQYPYLKAFLDSVQEEDCGEALQAVAEQKAQYEKRIGELLKPSDARLTHPGTGAEQILRITAYTFRGLTREHCRRETFSAEELFGEIFSYLRLLERLFEEG</sequence>
<feature type="DNA-binding region" description="H-T-H motif" evidence="2">
    <location>
        <begin position="33"/>
        <end position="52"/>
    </location>
</feature>
<evidence type="ECO:0000256" key="2">
    <source>
        <dbReference type="PROSITE-ProRule" id="PRU00335"/>
    </source>
</evidence>
<dbReference type="PANTHER" id="PTHR30055">
    <property type="entry name" value="HTH-TYPE TRANSCRIPTIONAL REGULATOR RUTR"/>
    <property type="match status" value="1"/>
</dbReference>
<gene>
    <name evidence="4" type="ORF">H9831_08070</name>
</gene>
<dbReference type="EMBL" id="DXDD01000100">
    <property type="protein sequence ID" value="HIY60617.1"/>
    <property type="molecule type" value="Genomic_DNA"/>
</dbReference>
<feature type="domain" description="HTH tetR-type" evidence="3">
    <location>
        <begin position="10"/>
        <end position="70"/>
    </location>
</feature>
<dbReference type="PROSITE" id="PS50977">
    <property type="entry name" value="HTH_TETR_2"/>
    <property type="match status" value="1"/>
</dbReference>
<dbReference type="Pfam" id="PF00440">
    <property type="entry name" value="TetR_N"/>
    <property type="match status" value="1"/>
</dbReference>
<reference evidence="4" key="2">
    <citation type="submission" date="2021-04" db="EMBL/GenBank/DDBJ databases">
        <authorList>
            <person name="Gilroy R."/>
        </authorList>
    </citation>
    <scope>NUCLEOTIDE SEQUENCE</scope>
    <source>
        <strain evidence="4">ChiSxjej3B15-24422</strain>
    </source>
</reference>
<dbReference type="Gene3D" id="1.10.357.10">
    <property type="entry name" value="Tetracycline Repressor, domain 2"/>
    <property type="match status" value="1"/>
</dbReference>
<dbReference type="PRINTS" id="PR00455">
    <property type="entry name" value="HTHTETR"/>
</dbReference>
<evidence type="ECO:0000256" key="1">
    <source>
        <dbReference type="ARBA" id="ARBA00023125"/>
    </source>
</evidence>
<dbReference type="Proteomes" id="UP000824007">
    <property type="component" value="Unassembled WGS sequence"/>
</dbReference>